<keyword evidence="3" id="KW-1185">Reference proteome</keyword>
<evidence type="ECO:0000256" key="1">
    <source>
        <dbReference type="SAM" id="SignalP"/>
    </source>
</evidence>
<feature type="signal peptide" evidence="1">
    <location>
        <begin position="1"/>
        <end position="20"/>
    </location>
</feature>
<organism evidence="2 3">
    <name type="scientific">Moraxella caprae</name>
    <dbReference type="NCBI Taxonomy" id="90240"/>
    <lineage>
        <taxon>Bacteria</taxon>
        <taxon>Pseudomonadati</taxon>
        <taxon>Pseudomonadota</taxon>
        <taxon>Gammaproteobacteria</taxon>
        <taxon>Moraxellales</taxon>
        <taxon>Moraxellaceae</taxon>
        <taxon>Moraxella</taxon>
    </lineage>
</organism>
<sequence length="437" mass="49558">MKIALPLTALLLLTACPNHQEPANPIQSNNTQSKQNTAPLIEVTPQDNKEIQQETNKPKEIITSDIFDNGFTIDDYPLLIEKISKQEYQSAFNKLTQKQKPTPTVIKDLEQAKTLLQDIVEFEENTEADGIIKSIHFKNGGSIHQPYASFIAYYPDDNVLLAEGGHSSDMSFNLNTGKTTEVVGNPNYDGLSSPSGNYKMTAYYGGQECHTHFIQKKVNGEWIKIIELDDIFNYVLKLDYQSSLCFLDDTFFADDNTLYAIQSQGYPTKVMGYYKITLKSDTSYHQMDFSNIPNQSLPLEVNISFNNNLNKIDRKTAKYFSGIYPNAEEIYLLGVVDYQPTIKSLIVAIKENRDILSTKLINMDNKGHIIDVLEIALDGVREHNWTVTSLLTKEQITVTDFHDGDPTQENSYKIDDKGYFYLVDSKDFTQTNHSNDN</sequence>
<accession>A0A378QZI0</accession>
<protein>
    <recommendedName>
        <fullName evidence="4">Lipoprotein</fullName>
    </recommendedName>
</protein>
<evidence type="ECO:0000313" key="2">
    <source>
        <dbReference type="EMBL" id="STZ08374.1"/>
    </source>
</evidence>
<reference evidence="2 3" key="1">
    <citation type="submission" date="2018-06" db="EMBL/GenBank/DDBJ databases">
        <authorList>
            <consortium name="Pathogen Informatics"/>
            <person name="Doyle S."/>
        </authorList>
    </citation>
    <scope>NUCLEOTIDE SEQUENCE [LARGE SCALE GENOMIC DNA]</scope>
    <source>
        <strain evidence="2 3">NCTC12877</strain>
    </source>
</reference>
<dbReference type="RefSeq" id="WP_029102470.1">
    <property type="nucleotide sequence ID" value="NZ_UGQB01000004.1"/>
</dbReference>
<keyword evidence="1" id="KW-0732">Signal</keyword>
<gene>
    <name evidence="2" type="ORF">NCTC12877_01374</name>
</gene>
<evidence type="ECO:0008006" key="4">
    <source>
        <dbReference type="Google" id="ProtNLM"/>
    </source>
</evidence>
<feature type="chain" id="PRO_5016656710" description="Lipoprotein" evidence="1">
    <location>
        <begin position="21"/>
        <end position="437"/>
    </location>
</feature>
<evidence type="ECO:0000313" key="3">
    <source>
        <dbReference type="Proteomes" id="UP000254065"/>
    </source>
</evidence>
<dbReference type="Proteomes" id="UP000254065">
    <property type="component" value="Unassembled WGS sequence"/>
</dbReference>
<dbReference type="OrthoDB" id="5822864at2"/>
<dbReference type="AlphaFoldDB" id="A0A378QZI0"/>
<dbReference type="PROSITE" id="PS51257">
    <property type="entry name" value="PROKAR_LIPOPROTEIN"/>
    <property type="match status" value="1"/>
</dbReference>
<name>A0A378QZI0_9GAMM</name>
<proteinExistence type="predicted"/>
<dbReference type="EMBL" id="UGQB01000004">
    <property type="protein sequence ID" value="STZ08374.1"/>
    <property type="molecule type" value="Genomic_DNA"/>
</dbReference>